<accession>A0A976MCC4</accession>
<reference evidence="3" key="1">
    <citation type="submission" date="2022-07" db="EMBL/GenBank/DDBJ databases">
        <title>Evaluation of T. orientalis genome assembly methods using nanopore sequencing and analysis of variation between genomes.</title>
        <authorList>
            <person name="Yam J."/>
            <person name="Micallef M.L."/>
            <person name="Liu M."/>
            <person name="Djordjevic S.P."/>
            <person name="Bogema D.R."/>
            <person name="Jenkins C."/>
        </authorList>
    </citation>
    <scope>NUCLEOTIDE SEQUENCE</scope>
    <source>
        <strain evidence="3">Goon Nure</strain>
    </source>
</reference>
<evidence type="ECO:0000256" key="1">
    <source>
        <dbReference type="SAM" id="MobiDB-lite"/>
    </source>
</evidence>
<name>A0A976MCC4_THEOR</name>
<dbReference type="GO" id="GO:0016807">
    <property type="term" value="F:cysteine-type carboxypeptidase activity"/>
    <property type="evidence" value="ECO:0007669"/>
    <property type="project" value="TreeGrafter"/>
</dbReference>
<sequence length="374" mass="43377">MESSSADVFKVKWTKFKGRHVPFLLQNLDGQCPLICLSNILFLNRRLELPRGCKQIQFESLCTYISSALPDFNSEWVTSILISLKKGLLFNCKFDSTKVYIESDPEQLFQTFGIPIKHGWIADPIAYGPLTRLNYDELLEKLAIFQCKKEENRLKSYVKKDLNEESGDSDDEEETVKEEKEESQGDLEKEFEQMKLSEEHKEGSECVSEEAKEGPEDKIDKKDDEDNSHTSDDKQAEDEGKVDEKKADGANLEEKGEDDDFNEDTATLAMDFLERYATQLTEYGIKVLKHELSELKLVALYRNNHFLVTTMHNGQIFALVTDSAFYDHQCVWESLESSEYFDENFNHYVPKDIPVKKPSLLDKWKRAFKRKPRR</sequence>
<dbReference type="Proteomes" id="UP000244811">
    <property type="component" value="Chromosome 2"/>
</dbReference>
<dbReference type="AlphaFoldDB" id="A0A976MCC4"/>
<feature type="compositionally biased region" description="Acidic residues" evidence="1">
    <location>
        <begin position="164"/>
        <end position="176"/>
    </location>
</feature>
<dbReference type="GO" id="GO:0071944">
    <property type="term" value="C:cell periphery"/>
    <property type="evidence" value="ECO:0007669"/>
    <property type="project" value="TreeGrafter"/>
</dbReference>
<dbReference type="InterPro" id="IPR033979">
    <property type="entry name" value="MINDY_domain"/>
</dbReference>
<evidence type="ECO:0000313" key="4">
    <source>
        <dbReference type="Proteomes" id="UP000244811"/>
    </source>
</evidence>
<organism evidence="3 4">
    <name type="scientific">Theileria orientalis</name>
    <dbReference type="NCBI Taxonomy" id="68886"/>
    <lineage>
        <taxon>Eukaryota</taxon>
        <taxon>Sar</taxon>
        <taxon>Alveolata</taxon>
        <taxon>Apicomplexa</taxon>
        <taxon>Aconoidasida</taxon>
        <taxon>Piroplasmida</taxon>
        <taxon>Theileriidae</taxon>
        <taxon>Theileria</taxon>
    </lineage>
</organism>
<protein>
    <recommendedName>
        <fullName evidence="2">MINDY deubiquitinase domain-containing protein</fullName>
    </recommendedName>
</protein>
<dbReference type="InterPro" id="IPR007518">
    <property type="entry name" value="MINDY"/>
</dbReference>
<gene>
    <name evidence="3" type="ORF">MACK_001377</name>
</gene>
<dbReference type="PANTHER" id="PTHR18063">
    <property type="entry name" value="NF-E2 INDUCIBLE PROTEIN"/>
    <property type="match status" value="1"/>
</dbReference>
<proteinExistence type="predicted"/>
<dbReference type="GO" id="GO:0004843">
    <property type="term" value="F:cysteine-type deubiquitinase activity"/>
    <property type="evidence" value="ECO:0007669"/>
    <property type="project" value="InterPro"/>
</dbReference>
<dbReference type="EMBL" id="CP056071">
    <property type="protein sequence ID" value="UKK02023.2"/>
    <property type="molecule type" value="Genomic_DNA"/>
</dbReference>
<feature type="region of interest" description="Disordered" evidence="1">
    <location>
        <begin position="160"/>
        <end position="263"/>
    </location>
</feature>
<dbReference type="PANTHER" id="PTHR18063:SF6">
    <property type="entry name" value="UBIQUITIN CARBOXYL-TERMINAL HYDROLASE"/>
    <property type="match status" value="1"/>
</dbReference>
<evidence type="ECO:0000259" key="2">
    <source>
        <dbReference type="Pfam" id="PF04424"/>
    </source>
</evidence>
<dbReference type="GO" id="GO:1990380">
    <property type="term" value="F:K48-linked deubiquitinase activity"/>
    <property type="evidence" value="ECO:0007669"/>
    <property type="project" value="InterPro"/>
</dbReference>
<dbReference type="GO" id="GO:0071108">
    <property type="term" value="P:protein K48-linked deubiquitination"/>
    <property type="evidence" value="ECO:0007669"/>
    <property type="project" value="TreeGrafter"/>
</dbReference>
<dbReference type="Pfam" id="PF04424">
    <property type="entry name" value="MINDY_DUB"/>
    <property type="match status" value="1"/>
</dbReference>
<evidence type="ECO:0000313" key="3">
    <source>
        <dbReference type="EMBL" id="UKK02023.2"/>
    </source>
</evidence>
<dbReference type="GO" id="GO:0005829">
    <property type="term" value="C:cytosol"/>
    <property type="evidence" value="ECO:0007669"/>
    <property type="project" value="TreeGrafter"/>
</dbReference>
<feature type="domain" description="MINDY deubiquitinase" evidence="2">
    <location>
        <begin position="8"/>
        <end position="345"/>
    </location>
</feature>
<feature type="compositionally biased region" description="Basic and acidic residues" evidence="1">
    <location>
        <begin position="177"/>
        <end position="254"/>
    </location>
</feature>